<proteinExistence type="predicted"/>
<dbReference type="OrthoDB" id="5471180at2"/>
<evidence type="ECO:0000313" key="2">
    <source>
        <dbReference type="Proteomes" id="UP000184139"/>
    </source>
</evidence>
<name>A0A1M5YMV3_9BACT</name>
<dbReference type="RefSeq" id="WP_073379219.1">
    <property type="nucleotide sequence ID" value="NZ_FQXS01000044.1"/>
</dbReference>
<dbReference type="Gene3D" id="3.30.70.60">
    <property type="match status" value="1"/>
</dbReference>
<organism evidence="1 2">
    <name type="scientific">Desulfofustis glycolicus DSM 9705</name>
    <dbReference type="NCBI Taxonomy" id="1121409"/>
    <lineage>
        <taxon>Bacteria</taxon>
        <taxon>Pseudomonadati</taxon>
        <taxon>Thermodesulfobacteriota</taxon>
        <taxon>Desulfobulbia</taxon>
        <taxon>Desulfobulbales</taxon>
        <taxon>Desulfocapsaceae</taxon>
        <taxon>Desulfofustis</taxon>
    </lineage>
</organism>
<dbReference type="STRING" id="1121409.SAMN02745124_04232"/>
<accession>A0A1M5YMV3</accession>
<gene>
    <name evidence="1" type="ORF">SAMN02745124_04232</name>
</gene>
<dbReference type="Proteomes" id="UP000184139">
    <property type="component" value="Unassembled WGS sequence"/>
</dbReference>
<dbReference type="Pfam" id="PF04350">
    <property type="entry name" value="PilO"/>
    <property type="match status" value="1"/>
</dbReference>
<reference evidence="1 2" key="1">
    <citation type="submission" date="2016-11" db="EMBL/GenBank/DDBJ databases">
        <authorList>
            <person name="Jaros S."/>
            <person name="Januszkiewicz K."/>
            <person name="Wedrychowicz H."/>
        </authorList>
    </citation>
    <scope>NUCLEOTIDE SEQUENCE [LARGE SCALE GENOMIC DNA]</scope>
    <source>
        <strain evidence="1 2">DSM 9705</strain>
    </source>
</reference>
<dbReference type="GO" id="GO:0043683">
    <property type="term" value="P:type IV pilus assembly"/>
    <property type="evidence" value="ECO:0007669"/>
    <property type="project" value="InterPro"/>
</dbReference>
<dbReference type="InterPro" id="IPR014717">
    <property type="entry name" value="Transl_elong_EF1B/ribsomal_bS6"/>
</dbReference>
<keyword evidence="2" id="KW-1185">Reference proteome</keyword>
<dbReference type="AlphaFoldDB" id="A0A1M5YMV3"/>
<dbReference type="EMBL" id="FQXS01000044">
    <property type="protein sequence ID" value="SHI13301.1"/>
    <property type="molecule type" value="Genomic_DNA"/>
</dbReference>
<dbReference type="InterPro" id="IPR007445">
    <property type="entry name" value="PilO"/>
</dbReference>
<protein>
    <submittedName>
        <fullName evidence="1">Pilus assembly protein, PilO</fullName>
    </submittedName>
</protein>
<sequence>MKKLTKLEKYGLIAAILVGGSFFYLKKVYDPEAASLQRAIGTLNKTVATYNQLSEPPPLAPLRRQAETLAGELAEATARLREAGGRTGQAAEVTEVLHLINRVAGDQRIEILQIVPGKQIEEELFTWEVFGLTMRCRYQDLVALMGSMKRLKEPIQVRNLEIVREPAEGGFVIVTMKLLV</sequence>
<evidence type="ECO:0000313" key="1">
    <source>
        <dbReference type="EMBL" id="SHI13301.1"/>
    </source>
</evidence>
<dbReference type="GO" id="GO:0043107">
    <property type="term" value="P:type IV pilus-dependent motility"/>
    <property type="evidence" value="ECO:0007669"/>
    <property type="project" value="InterPro"/>
</dbReference>